<protein>
    <submittedName>
        <fullName evidence="1">Uncharacterized protein</fullName>
    </submittedName>
</protein>
<dbReference type="EMBL" id="JAHLQT010012015">
    <property type="protein sequence ID" value="KAG7171658.1"/>
    <property type="molecule type" value="Genomic_DNA"/>
</dbReference>
<evidence type="ECO:0000313" key="1">
    <source>
        <dbReference type="EMBL" id="KAG7171658.1"/>
    </source>
</evidence>
<dbReference type="PANTHER" id="PTHR10773:SF19">
    <property type="match status" value="1"/>
</dbReference>
<gene>
    <name evidence="1" type="ORF">Hamer_G014803</name>
</gene>
<accession>A0A8J5N1Q1</accession>
<sequence>MRERRVDEWAKEVAKRKRNLGEEYVSYSTKKVVKARQVCPPCPDSCFDKLARDNIDTIFTNFWAIGDYNTQNGYLQALIRDMPVKRKRTEAEVSRRPFNYHFFVKLQQHEFKVCCQDFASIHELGKKKMEVLMHKRKESPSGTPISDKRGHHPSTRAITGRRLQHVHEHICALPVLASHYSHTYNPHKRNLEAGGSITELYSMYLMWMSEHYLDEETVSESCYHTVFTRNYNIVFCALLTDVCNTCEKLRTQISSLQKDGQDTSDVRNTLMEHKAIT</sequence>
<organism evidence="1 2">
    <name type="scientific">Homarus americanus</name>
    <name type="common">American lobster</name>
    <dbReference type="NCBI Taxonomy" id="6706"/>
    <lineage>
        <taxon>Eukaryota</taxon>
        <taxon>Metazoa</taxon>
        <taxon>Ecdysozoa</taxon>
        <taxon>Arthropoda</taxon>
        <taxon>Crustacea</taxon>
        <taxon>Multicrustacea</taxon>
        <taxon>Malacostraca</taxon>
        <taxon>Eumalacostraca</taxon>
        <taxon>Eucarida</taxon>
        <taxon>Decapoda</taxon>
        <taxon>Pleocyemata</taxon>
        <taxon>Astacidea</taxon>
        <taxon>Nephropoidea</taxon>
        <taxon>Nephropidae</taxon>
        <taxon>Homarus</taxon>
    </lineage>
</organism>
<dbReference type="Proteomes" id="UP000747542">
    <property type="component" value="Unassembled WGS sequence"/>
</dbReference>
<name>A0A8J5N1Q1_HOMAM</name>
<dbReference type="PANTHER" id="PTHR10773">
    <property type="entry name" value="DNA-DIRECTED RNA POLYMERASES I, II, AND III SUBUNIT RPABC2"/>
    <property type="match status" value="1"/>
</dbReference>
<evidence type="ECO:0000313" key="2">
    <source>
        <dbReference type="Proteomes" id="UP000747542"/>
    </source>
</evidence>
<keyword evidence="2" id="KW-1185">Reference proteome</keyword>
<dbReference type="AlphaFoldDB" id="A0A8J5N1Q1"/>
<reference evidence="1" key="1">
    <citation type="journal article" date="2021" name="Sci. Adv.">
        <title>The American lobster genome reveals insights on longevity, neural, and immune adaptations.</title>
        <authorList>
            <person name="Polinski J.M."/>
            <person name="Zimin A.V."/>
            <person name="Clark K.F."/>
            <person name="Kohn A.B."/>
            <person name="Sadowski N."/>
            <person name="Timp W."/>
            <person name="Ptitsyn A."/>
            <person name="Khanna P."/>
            <person name="Romanova D.Y."/>
            <person name="Williams P."/>
            <person name="Greenwood S.J."/>
            <person name="Moroz L.L."/>
            <person name="Walt D.R."/>
            <person name="Bodnar A.G."/>
        </authorList>
    </citation>
    <scope>NUCLEOTIDE SEQUENCE</scope>
    <source>
        <strain evidence="1">GMGI-L3</strain>
    </source>
</reference>
<comment type="caution">
    <text evidence="1">The sequence shown here is derived from an EMBL/GenBank/DDBJ whole genome shotgun (WGS) entry which is preliminary data.</text>
</comment>
<proteinExistence type="predicted"/>